<name>A0A1E3NDV5_9ASCO</name>
<feature type="compositionally biased region" description="Polar residues" evidence="1">
    <location>
        <begin position="627"/>
        <end position="655"/>
    </location>
</feature>
<feature type="compositionally biased region" description="Polar residues" evidence="1">
    <location>
        <begin position="419"/>
        <end position="444"/>
    </location>
</feature>
<proteinExistence type="predicted"/>
<feature type="compositionally biased region" description="Polar residues" evidence="1">
    <location>
        <begin position="268"/>
        <end position="282"/>
    </location>
</feature>
<protein>
    <submittedName>
        <fullName evidence="2">Uncharacterized protein</fullName>
    </submittedName>
</protein>
<feature type="region of interest" description="Disordered" evidence="1">
    <location>
        <begin position="1"/>
        <end position="318"/>
    </location>
</feature>
<sequence length="814" mass="87915">MQQDAADTNPFKRLAQQERERELLEKEQKRDHGKGGPFPDTDQDRASSKAADGAHASSVGCSRPPIPVAPVLVERTSVGSIPQQSIQNQRESFERGHRPPTNATPTSGGPPVSHAGVSNGVVKGSPNGGSGDDYSNFVDSYADSNSDIDSDSSSDTDSEVLQPIEPSSVTDLLSQTLSEEEPLQNQVDQPIQSPSYPARVTKLPNLEPALNHPSHISSATPRRSESYSFGSQARNASDSPASPATLSSQVYPQSLNESTAIPVDSPSLEASSRLFSTGQYPNSAAPIPPLRPLPSANNPGKVRSRLSSLDPGSSSSIPSISYYGDYGGAAVPNKGGQLRPIVPSSSNTLLSSKLPVHPASPSLPSRPSAESPIQSYQAFNGNGRRFSGNDIQQQNGSQFGLTPTVSTPVLSPKVEDMHNAQSPHSFSGNTPQRYAYPNHNTAEPASQRFPFTEHPELRSSVPVITVSTPENEAPLLSRKPQLPKRPPRLSSGSASAYELLENFGRRSSIATNSDRPPVGTTSNQERSSDDLDMESLRNLGITEEMIRQQKEIEERIQRENVKEKELRNQLIQQERVQNSQANTSIPSNNTGGQSMSNVSMTSDLSAGHISTESHESEEVPDDVSQLEIPTSISRTTTASGDTTSDVHSATSLSPSSADLLVNEDLTEEEFISLLPPVPTYTQEPGETEISIPNGKAIDIMSINENHPEQSPPEYTPVSDALKKIINRPQFSQTGGDNLSMRRRQQLEQQQQQQQPPPQHHRHISQSGQRMSSSSRHRSGSGTSTSTRLSSRTTAEPRTTARRLPPTRSMAPYSS</sequence>
<feature type="compositionally biased region" description="Polar residues" evidence="1">
    <location>
        <begin position="573"/>
        <end position="610"/>
    </location>
</feature>
<gene>
    <name evidence="2" type="ORF">PICMEDRAFT_13510</name>
</gene>
<organism evidence="2 3">
    <name type="scientific">Pichia membranifaciens NRRL Y-2026</name>
    <dbReference type="NCBI Taxonomy" id="763406"/>
    <lineage>
        <taxon>Eukaryota</taxon>
        <taxon>Fungi</taxon>
        <taxon>Dikarya</taxon>
        <taxon>Ascomycota</taxon>
        <taxon>Saccharomycotina</taxon>
        <taxon>Pichiomycetes</taxon>
        <taxon>Pichiales</taxon>
        <taxon>Pichiaceae</taxon>
        <taxon>Pichia</taxon>
    </lineage>
</organism>
<feature type="compositionally biased region" description="Polar residues" evidence="1">
    <location>
        <begin position="389"/>
        <end position="409"/>
    </location>
</feature>
<dbReference type="OrthoDB" id="3995924at2759"/>
<feature type="region of interest" description="Disordered" evidence="1">
    <location>
        <begin position="573"/>
        <end position="655"/>
    </location>
</feature>
<evidence type="ECO:0000313" key="2">
    <source>
        <dbReference type="EMBL" id="ODQ44302.1"/>
    </source>
</evidence>
<dbReference type="Proteomes" id="UP000094455">
    <property type="component" value="Unassembled WGS sequence"/>
</dbReference>
<feature type="compositionally biased region" description="Polar residues" evidence="1">
    <location>
        <begin position="165"/>
        <end position="195"/>
    </location>
</feature>
<feature type="compositionally biased region" description="Basic and acidic residues" evidence="1">
    <location>
        <begin position="15"/>
        <end position="34"/>
    </location>
</feature>
<feature type="region of interest" description="Disordered" evidence="1">
    <location>
        <begin position="334"/>
        <end position="446"/>
    </location>
</feature>
<dbReference type="AlphaFoldDB" id="A0A1E3NDV5"/>
<feature type="compositionally biased region" description="Polar residues" evidence="1">
    <location>
        <begin position="77"/>
        <end position="90"/>
    </location>
</feature>
<dbReference type="EMBL" id="KV454007">
    <property type="protein sequence ID" value="ODQ44302.1"/>
    <property type="molecule type" value="Genomic_DNA"/>
</dbReference>
<evidence type="ECO:0000256" key="1">
    <source>
        <dbReference type="SAM" id="MobiDB-lite"/>
    </source>
</evidence>
<feature type="region of interest" description="Disordered" evidence="1">
    <location>
        <begin position="741"/>
        <end position="814"/>
    </location>
</feature>
<keyword evidence="3" id="KW-1185">Reference proteome</keyword>
<evidence type="ECO:0000313" key="3">
    <source>
        <dbReference type="Proteomes" id="UP000094455"/>
    </source>
</evidence>
<dbReference type="GeneID" id="30176759"/>
<feature type="compositionally biased region" description="Low complexity" evidence="1">
    <location>
        <begin position="305"/>
        <end position="318"/>
    </location>
</feature>
<feature type="compositionally biased region" description="Polar residues" evidence="1">
    <location>
        <begin position="214"/>
        <end position="259"/>
    </location>
</feature>
<dbReference type="RefSeq" id="XP_019015415.1">
    <property type="nucleotide sequence ID" value="XM_019160072.1"/>
</dbReference>
<feature type="region of interest" description="Disordered" evidence="1">
    <location>
        <begin position="465"/>
        <end position="493"/>
    </location>
</feature>
<feature type="compositionally biased region" description="Polar residues" evidence="1">
    <location>
        <begin position="508"/>
        <end position="525"/>
    </location>
</feature>
<feature type="compositionally biased region" description="Low complexity" evidence="1">
    <location>
        <begin position="764"/>
        <end position="808"/>
    </location>
</feature>
<accession>A0A1E3NDV5</accession>
<feature type="compositionally biased region" description="Low complexity" evidence="1">
    <location>
        <begin position="359"/>
        <end position="372"/>
    </location>
</feature>
<feature type="compositionally biased region" description="Acidic residues" evidence="1">
    <location>
        <begin position="146"/>
        <end position="158"/>
    </location>
</feature>
<feature type="region of interest" description="Disordered" evidence="1">
    <location>
        <begin position="507"/>
        <end position="533"/>
    </location>
</feature>
<reference evidence="2 3" key="1">
    <citation type="journal article" date="2016" name="Proc. Natl. Acad. Sci. U.S.A.">
        <title>Comparative genomics of biotechnologically important yeasts.</title>
        <authorList>
            <person name="Riley R."/>
            <person name="Haridas S."/>
            <person name="Wolfe K.H."/>
            <person name="Lopes M.R."/>
            <person name="Hittinger C.T."/>
            <person name="Goeker M."/>
            <person name="Salamov A.A."/>
            <person name="Wisecaver J.H."/>
            <person name="Long T.M."/>
            <person name="Calvey C.H."/>
            <person name="Aerts A.L."/>
            <person name="Barry K.W."/>
            <person name="Choi C."/>
            <person name="Clum A."/>
            <person name="Coughlan A.Y."/>
            <person name="Deshpande S."/>
            <person name="Douglass A.P."/>
            <person name="Hanson S.J."/>
            <person name="Klenk H.-P."/>
            <person name="LaButti K.M."/>
            <person name="Lapidus A."/>
            <person name="Lindquist E.A."/>
            <person name="Lipzen A.M."/>
            <person name="Meier-Kolthoff J.P."/>
            <person name="Ohm R.A."/>
            <person name="Otillar R.P."/>
            <person name="Pangilinan J.L."/>
            <person name="Peng Y."/>
            <person name="Rokas A."/>
            <person name="Rosa C.A."/>
            <person name="Scheuner C."/>
            <person name="Sibirny A.A."/>
            <person name="Slot J.C."/>
            <person name="Stielow J.B."/>
            <person name="Sun H."/>
            <person name="Kurtzman C.P."/>
            <person name="Blackwell M."/>
            <person name="Grigoriev I.V."/>
            <person name="Jeffries T.W."/>
        </authorList>
    </citation>
    <scope>NUCLEOTIDE SEQUENCE [LARGE SCALE GENOMIC DNA]</scope>
    <source>
        <strain evidence="2 3">NRRL Y-2026</strain>
    </source>
</reference>